<feature type="domain" description="Type I restriction modification DNA specificity" evidence="4">
    <location>
        <begin position="230"/>
        <end position="390"/>
    </location>
</feature>
<proteinExistence type="inferred from homology"/>
<accession>A0A2K0JEM6</accession>
<dbReference type="Proteomes" id="UP000236163">
    <property type="component" value="Unassembled WGS sequence"/>
</dbReference>
<evidence type="ECO:0000256" key="2">
    <source>
        <dbReference type="ARBA" id="ARBA00022747"/>
    </source>
</evidence>
<keyword evidence="5" id="KW-0378">Hydrolase</keyword>
<dbReference type="CDD" id="cd17261">
    <property type="entry name" value="RMtype1_S_EcoKI-TRD2-CR2_like"/>
    <property type="match status" value="1"/>
</dbReference>
<dbReference type="AlphaFoldDB" id="A0A2K0JEM6"/>
<dbReference type="PANTHER" id="PTHR43140">
    <property type="entry name" value="TYPE-1 RESTRICTION ENZYME ECOKI SPECIFICITY PROTEIN"/>
    <property type="match status" value="1"/>
</dbReference>
<evidence type="ECO:0000313" key="6">
    <source>
        <dbReference type="Proteomes" id="UP000236163"/>
    </source>
</evidence>
<dbReference type="EMBL" id="JWSP02000004">
    <property type="protein sequence ID" value="PNO33732.1"/>
    <property type="molecule type" value="Genomic_DNA"/>
</dbReference>
<dbReference type="GO" id="GO:0004519">
    <property type="term" value="F:endonuclease activity"/>
    <property type="evidence" value="ECO:0007669"/>
    <property type="project" value="UniProtKB-KW"/>
</dbReference>
<comment type="similarity">
    <text evidence="1">Belongs to the type-I restriction system S methylase family.</text>
</comment>
<dbReference type="InterPro" id="IPR051212">
    <property type="entry name" value="Type-I_RE_S_subunit"/>
</dbReference>
<keyword evidence="2" id="KW-0680">Restriction system</keyword>
<dbReference type="PANTHER" id="PTHR43140:SF1">
    <property type="entry name" value="TYPE I RESTRICTION ENZYME ECOKI SPECIFICITY SUBUNIT"/>
    <property type="match status" value="1"/>
</dbReference>
<name>A0A2K0JEM6_SALHO</name>
<dbReference type="REBASE" id="631259">
    <property type="entry name" value="S.Sen55ORF11385P"/>
</dbReference>
<evidence type="ECO:0000313" key="5">
    <source>
        <dbReference type="EMBL" id="PNO33732.1"/>
    </source>
</evidence>
<dbReference type="Gene3D" id="1.10.287.1120">
    <property type="entry name" value="Bipartite methylase S protein"/>
    <property type="match status" value="1"/>
</dbReference>
<gene>
    <name evidence="5" type="ORF">RK55_011385</name>
</gene>
<dbReference type="Pfam" id="PF01420">
    <property type="entry name" value="Methylase_S"/>
    <property type="match status" value="1"/>
</dbReference>
<keyword evidence="5" id="KW-0540">Nuclease</keyword>
<dbReference type="InterPro" id="IPR044946">
    <property type="entry name" value="Restrct_endonuc_typeI_TRD_sf"/>
</dbReference>
<protein>
    <submittedName>
        <fullName evidence="5">Restriction endonuclease subunit S</fullName>
    </submittedName>
</protein>
<keyword evidence="3" id="KW-0238">DNA-binding</keyword>
<dbReference type="InterPro" id="IPR000055">
    <property type="entry name" value="Restrct_endonuc_typeI_TRD"/>
</dbReference>
<evidence type="ECO:0000256" key="1">
    <source>
        <dbReference type="ARBA" id="ARBA00010923"/>
    </source>
</evidence>
<evidence type="ECO:0000256" key="3">
    <source>
        <dbReference type="ARBA" id="ARBA00023125"/>
    </source>
</evidence>
<dbReference type="SUPFAM" id="SSF116734">
    <property type="entry name" value="DNA methylase specificity domain"/>
    <property type="match status" value="2"/>
</dbReference>
<organism evidence="5 6">
    <name type="scientific">Salmonella enterica subsp. houtenae serovar 50:g,z51:-</name>
    <dbReference type="NCBI Taxonomy" id="1173947"/>
    <lineage>
        <taxon>Bacteria</taxon>
        <taxon>Pseudomonadati</taxon>
        <taxon>Pseudomonadota</taxon>
        <taxon>Gammaproteobacteria</taxon>
        <taxon>Enterobacterales</taxon>
        <taxon>Enterobacteriaceae</taxon>
        <taxon>Salmonella</taxon>
    </lineage>
</organism>
<dbReference type="GO" id="GO:0009307">
    <property type="term" value="P:DNA restriction-modification system"/>
    <property type="evidence" value="ECO:0007669"/>
    <property type="project" value="UniProtKB-KW"/>
</dbReference>
<reference evidence="6" key="1">
    <citation type="submission" date="2017-12" db="EMBL/GenBank/DDBJ databases">
        <title>FDA dAtabase for Regulatory Grade micrObial Sequences (FDA-ARGOS): Supporting development and validation of Infectious Disease Dx tests.</title>
        <authorList>
            <person name="Sichtig H."/>
            <person name="Tallon L."/>
            <person name="Sadzewicz L."/>
            <person name="Sengamalay N."/>
            <person name="Nagaraj S."/>
            <person name="Vavikolanu K."/>
            <person name="Aluvathingal J."/>
            <person name="Nadendla S."/>
            <person name="Pirone D.C."/>
            <person name="Hoffman M."/>
            <person name="Muruvanda T."/>
            <person name="Allard M."/>
            <person name="Evans P."/>
        </authorList>
    </citation>
    <scope>NUCLEOTIDE SEQUENCE [LARGE SCALE GENOMIC DNA]</scope>
    <source>
        <strain evidence="6">FDAARGOS_55</strain>
    </source>
</reference>
<evidence type="ECO:0000259" key="4">
    <source>
        <dbReference type="Pfam" id="PF01420"/>
    </source>
</evidence>
<sequence length="436" mass="49501">MTYKTTGIEWLGDIPVHWDCKRLGGFFSERREKVSDRYFKPLSVTKNGIVPQLESAAKTNDGDNRKKVLSGDFVINSRSDRKGSSGLSRLNGSVSLINTVLTPKKIYGPFVEFLLKSQLFQEEYYKYGKGIVADLWSTNYSEMKNIYLPIPPCNEQIKIYNFLKQEVSLIDELLVKQEQLVNLLREKQQAVISHAVTKGINPDVKFKNVSGQWIDAVPNAWRVMPLRYAISKIEQGSSPLSDNNIPESNDIGVIKISAVKKGLFNETESKKLFADSDFDARYIIKKGDLLVTRGNTPELVADACYVKEEPQRKIMLSDLVYRLSPNKKVKAQFVCFALLSDYMRHQIKLDARGSSMTMAKVSQEHIKSWVITIPPINEQVEIIDFLSKQLAEFERLFDAAHKLIHHLKERRSALISAAVTGKIDVRNWQPNAKDAA</sequence>
<dbReference type="GO" id="GO:0003677">
    <property type="term" value="F:DNA binding"/>
    <property type="evidence" value="ECO:0007669"/>
    <property type="project" value="UniProtKB-KW"/>
</dbReference>
<comment type="caution">
    <text evidence="5">The sequence shown here is derived from an EMBL/GenBank/DDBJ whole genome shotgun (WGS) entry which is preliminary data.</text>
</comment>
<dbReference type="Gene3D" id="3.90.220.20">
    <property type="entry name" value="DNA methylase specificity domains"/>
    <property type="match status" value="2"/>
</dbReference>
<keyword evidence="5" id="KW-0255">Endonuclease</keyword>